<keyword evidence="2" id="KW-1185">Reference proteome</keyword>
<organism evidence="1 2">
    <name type="scientific">Steinernema carpocapsae</name>
    <name type="common">Entomopathogenic nematode</name>
    <dbReference type="NCBI Taxonomy" id="34508"/>
    <lineage>
        <taxon>Eukaryota</taxon>
        <taxon>Metazoa</taxon>
        <taxon>Ecdysozoa</taxon>
        <taxon>Nematoda</taxon>
        <taxon>Chromadorea</taxon>
        <taxon>Rhabditida</taxon>
        <taxon>Tylenchina</taxon>
        <taxon>Panagrolaimomorpha</taxon>
        <taxon>Strongyloidoidea</taxon>
        <taxon>Steinernematidae</taxon>
        <taxon>Steinernema</taxon>
    </lineage>
</organism>
<evidence type="ECO:0000313" key="1">
    <source>
        <dbReference type="EMBL" id="TMS32438.1"/>
    </source>
</evidence>
<sequence>MCEIRFQLLSLMNSATIYNIQSFMTISLKAFQLFEKTKTLANVTQRTSVQTTLNGIVVDPKFNLRTYEKPCLE</sequence>
<comment type="caution">
    <text evidence="1">The sequence shown here is derived from an EMBL/GenBank/DDBJ whole genome shotgun (WGS) entry which is preliminary data.</text>
</comment>
<gene>
    <name evidence="1" type="ORF">L596_000272</name>
</gene>
<accession>A0A4U8ULW5</accession>
<dbReference type="AlphaFoldDB" id="A0A4U8ULW5"/>
<dbReference type="EMBL" id="AZBU02000001">
    <property type="protein sequence ID" value="TMS32438.1"/>
    <property type="molecule type" value="Genomic_DNA"/>
</dbReference>
<evidence type="ECO:0000313" key="2">
    <source>
        <dbReference type="Proteomes" id="UP000298663"/>
    </source>
</evidence>
<dbReference type="Proteomes" id="UP000298663">
    <property type="component" value="Unassembled WGS sequence"/>
</dbReference>
<proteinExistence type="predicted"/>
<protein>
    <submittedName>
        <fullName evidence="1">Uncharacterized protein</fullName>
    </submittedName>
</protein>
<name>A0A4U8ULW5_STECR</name>
<reference evidence="1 2" key="1">
    <citation type="journal article" date="2015" name="Genome Biol.">
        <title>Comparative genomics of Steinernema reveals deeply conserved gene regulatory networks.</title>
        <authorList>
            <person name="Dillman A.R."/>
            <person name="Macchietto M."/>
            <person name="Porter C.F."/>
            <person name="Rogers A."/>
            <person name="Williams B."/>
            <person name="Antoshechkin I."/>
            <person name="Lee M.M."/>
            <person name="Goodwin Z."/>
            <person name="Lu X."/>
            <person name="Lewis E.E."/>
            <person name="Goodrich-Blair H."/>
            <person name="Stock S.P."/>
            <person name="Adams B.J."/>
            <person name="Sternberg P.W."/>
            <person name="Mortazavi A."/>
        </authorList>
    </citation>
    <scope>NUCLEOTIDE SEQUENCE [LARGE SCALE GENOMIC DNA]</scope>
    <source>
        <strain evidence="1 2">ALL</strain>
    </source>
</reference>
<reference evidence="1 2" key="2">
    <citation type="journal article" date="2019" name="G3 (Bethesda)">
        <title>Hybrid Assembly of the Genome of the Entomopathogenic Nematode Steinernema carpocapsae Identifies the X-Chromosome.</title>
        <authorList>
            <person name="Serra L."/>
            <person name="Macchietto M."/>
            <person name="Macias-Munoz A."/>
            <person name="McGill C.J."/>
            <person name="Rodriguez I.M."/>
            <person name="Rodriguez B."/>
            <person name="Murad R."/>
            <person name="Mortazavi A."/>
        </authorList>
    </citation>
    <scope>NUCLEOTIDE SEQUENCE [LARGE SCALE GENOMIC DNA]</scope>
    <source>
        <strain evidence="1 2">ALL</strain>
    </source>
</reference>